<reference evidence="2 4" key="1">
    <citation type="submission" date="2008-03" db="EMBL/GenBank/DDBJ databases">
        <title>Annotation of Ixodes scapularis.</title>
        <authorList>
            <consortium name="Ixodes scapularis Genome Project Consortium"/>
            <person name="Caler E."/>
            <person name="Hannick L.I."/>
            <person name="Bidwell S."/>
            <person name="Joardar V."/>
            <person name="Thiagarajan M."/>
            <person name="Amedeo P."/>
            <person name="Galinsky K.J."/>
            <person name="Schobel S."/>
            <person name="Inman J."/>
            <person name="Hostetler J."/>
            <person name="Miller J."/>
            <person name="Hammond M."/>
            <person name="Megy K."/>
            <person name="Lawson D."/>
            <person name="Kodira C."/>
            <person name="Sutton G."/>
            <person name="Meyer J."/>
            <person name="Hill C.A."/>
            <person name="Birren B."/>
            <person name="Nene V."/>
            <person name="Collins F."/>
            <person name="Alarcon-Chaidez F."/>
            <person name="Wikel S."/>
            <person name="Strausberg R."/>
        </authorList>
    </citation>
    <scope>NUCLEOTIDE SEQUENCE [LARGE SCALE GENOMIC DNA]</scope>
    <source>
        <strain evidence="4">Wikel</strain>
        <strain evidence="2">Wikel colony</strain>
    </source>
</reference>
<dbReference type="EMBL" id="DS944130">
    <property type="protein sequence ID" value="EEC18549.1"/>
    <property type="molecule type" value="Genomic_DNA"/>
</dbReference>
<proteinExistence type="predicted"/>
<evidence type="ECO:0000313" key="3">
    <source>
        <dbReference type="EnsemblMetazoa" id="ISCW013703-PA"/>
    </source>
</evidence>
<reference evidence="3" key="2">
    <citation type="submission" date="2020-05" db="UniProtKB">
        <authorList>
            <consortium name="EnsemblMetazoa"/>
        </authorList>
    </citation>
    <scope>IDENTIFICATION</scope>
    <source>
        <strain evidence="3">wikel</strain>
    </source>
</reference>
<protein>
    <submittedName>
        <fullName evidence="2 3">Uncharacterized protein</fullName>
    </submittedName>
</protein>
<keyword evidence="4" id="KW-1185">Reference proteome</keyword>
<feature type="region of interest" description="Disordered" evidence="1">
    <location>
        <begin position="52"/>
        <end position="166"/>
    </location>
</feature>
<organism>
    <name type="scientific">Ixodes scapularis</name>
    <name type="common">Black-legged tick</name>
    <name type="synonym">Deer tick</name>
    <dbReference type="NCBI Taxonomy" id="6945"/>
    <lineage>
        <taxon>Eukaryota</taxon>
        <taxon>Metazoa</taxon>
        <taxon>Ecdysozoa</taxon>
        <taxon>Arthropoda</taxon>
        <taxon>Chelicerata</taxon>
        <taxon>Arachnida</taxon>
        <taxon>Acari</taxon>
        <taxon>Parasitiformes</taxon>
        <taxon>Ixodida</taxon>
        <taxon>Ixodoidea</taxon>
        <taxon>Ixodidae</taxon>
        <taxon>Ixodinae</taxon>
        <taxon>Ixodes</taxon>
    </lineage>
</organism>
<evidence type="ECO:0000313" key="4">
    <source>
        <dbReference type="Proteomes" id="UP000001555"/>
    </source>
</evidence>
<name>B7QI77_IXOSC</name>
<evidence type="ECO:0000313" key="2">
    <source>
        <dbReference type="EMBL" id="EEC18549.1"/>
    </source>
</evidence>
<dbReference type="Proteomes" id="UP000001555">
    <property type="component" value="Unassembled WGS sequence"/>
</dbReference>
<dbReference type="VEuPathDB" id="VectorBase:ISCW013703"/>
<dbReference type="PaxDb" id="6945-B7QI77"/>
<feature type="compositionally biased region" description="Basic and acidic residues" evidence="1">
    <location>
        <begin position="117"/>
        <end position="126"/>
    </location>
</feature>
<feature type="compositionally biased region" description="Basic residues" evidence="1">
    <location>
        <begin position="61"/>
        <end position="71"/>
    </location>
</feature>
<sequence length="166" mass="18493">MPPLFSLAAPRQNAVLIYVCVRAAHKKDVQKLDGTFREGIGSRRGVSQLNIRGASSPKRLEKTKRAKKSRGARTNNQCLDGKHRTRRRQESGDGRATLCARAPPPEMGRARKVTKCGADRIAKERAASAADDCPTSPTGRSRSRVGTDPGYKRRHNRHTLQSRRRR</sequence>
<dbReference type="AlphaFoldDB" id="B7QI77"/>
<gene>
    <name evidence="2" type="ORF">IscW_ISCW013703</name>
</gene>
<dbReference type="HOGENOM" id="CLU_1604554_0_0_1"/>
<evidence type="ECO:0000256" key="1">
    <source>
        <dbReference type="SAM" id="MobiDB-lite"/>
    </source>
</evidence>
<dbReference type="EnsemblMetazoa" id="ISCW013703-RA">
    <property type="protein sequence ID" value="ISCW013703-PA"/>
    <property type="gene ID" value="ISCW013703"/>
</dbReference>
<dbReference type="EMBL" id="ABJB010896163">
    <property type="status" value="NOT_ANNOTATED_CDS"/>
    <property type="molecule type" value="Genomic_DNA"/>
</dbReference>
<accession>B7QI77</accession>
<dbReference type="VEuPathDB" id="VectorBase:ISCI013703"/>
<dbReference type="InParanoid" id="B7QI77"/>
<feature type="compositionally biased region" description="Basic residues" evidence="1">
    <location>
        <begin position="152"/>
        <end position="166"/>
    </location>
</feature>